<organism evidence="2 3">
    <name type="scientific">Algibacter aquimarinus</name>
    <dbReference type="NCBI Taxonomy" id="1136748"/>
    <lineage>
        <taxon>Bacteria</taxon>
        <taxon>Pseudomonadati</taxon>
        <taxon>Bacteroidota</taxon>
        <taxon>Flavobacteriia</taxon>
        <taxon>Flavobacteriales</taxon>
        <taxon>Flavobacteriaceae</taxon>
        <taxon>Algibacter</taxon>
    </lineage>
</organism>
<reference evidence="3" key="1">
    <citation type="journal article" date="2019" name="Int. J. Syst. Evol. Microbiol.">
        <title>The Global Catalogue of Microorganisms (GCM) 10K type strain sequencing project: providing services to taxonomists for standard genome sequencing and annotation.</title>
        <authorList>
            <consortium name="The Broad Institute Genomics Platform"/>
            <consortium name="The Broad Institute Genome Sequencing Center for Infectious Disease"/>
            <person name="Wu L."/>
            <person name="Ma J."/>
        </authorList>
    </citation>
    <scope>NUCLEOTIDE SEQUENCE [LARGE SCALE GENOMIC DNA]</scope>
    <source>
        <strain evidence="3">JCM 18287</strain>
    </source>
</reference>
<feature type="transmembrane region" description="Helical" evidence="1">
    <location>
        <begin position="29"/>
        <end position="48"/>
    </location>
</feature>
<keyword evidence="1" id="KW-0472">Membrane</keyword>
<dbReference type="EMBL" id="BAABJK010000006">
    <property type="protein sequence ID" value="GAA4971264.1"/>
    <property type="molecule type" value="Genomic_DNA"/>
</dbReference>
<evidence type="ECO:0000256" key="1">
    <source>
        <dbReference type="SAM" id="Phobius"/>
    </source>
</evidence>
<evidence type="ECO:0000313" key="3">
    <source>
        <dbReference type="Proteomes" id="UP001501692"/>
    </source>
</evidence>
<keyword evidence="1" id="KW-1133">Transmembrane helix</keyword>
<feature type="transmembrane region" description="Helical" evidence="1">
    <location>
        <begin position="82"/>
        <end position="99"/>
    </location>
</feature>
<proteinExistence type="predicted"/>
<comment type="caution">
    <text evidence="2">The sequence shown here is derived from an EMBL/GenBank/DDBJ whole genome shotgun (WGS) entry which is preliminary data.</text>
</comment>
<evidence type="ECO:0000313" key="2">
    <source>
        <dbReference type="EMBL" id="GAA4971264.1"/>
    </source>
</evidence>
<accession>A0ABP9HHR0</accession>
<name>A0ABP9HHR0_9FLAO</name>
<sequence>MALNVYLIYVLQLIVKPNLDVELDYYFELVYNIVTLLLLSMALLNYFYRDNQKSLFLFLGTLCLVFSEVIDIAFIYISQKSILSFLATTLSLVAFYFLFKQSKFINTPRQEDTFIIAD</sequence>
<keyword evidence="3" id="KW-1185">Reference proteome</keyword>
<keyword evidence="1" id="KW-0812">Transmembrane</keyword>
<protein>
    <recommendedName>
        <fullName evidence="4">7TM diverse intracellular signalling</fullName>
    </recommendedName>
</protein>
<feature type="transmembrane region" description="Helical" evidence="1">
    <location>
        <begin position="55"/>
        <end position="76"/>
    </location>
</feature>
<evidence type="ECO:0008006" key="4">
    <source>
        <dbReference type="Google" id="ProtNLM"/>
    </source>
</evidence>
<dbReference type="Proteomes" id="UP001501692">
    <property type="component" value="Unassembled WGS sequence"/>
</dbReference>
<gene>
    <name evidence="2" type="ORF">GCM10023315_21680</name>
</gene>